<reference evidence="3 4" key="1">
    <citation type="submission" date="2020-03" db="EMBL/GenBank/DDBJ databases">
        <title>The role of nitrogen metabolism on polyethylene biodegradation.</title>
        <authorList>
            <person name="Peixoto J."/>
            <person name="Vizzotto C.S."/>
            <person name="Ramos A."/>
            <person name="Alves G."/>
            <person name="Steindorff A."/>
            <person name="Kruger R."/>
        </authorList>
    </citation>
    <scope>NUCLEOTIDE SEQUENCE [LARGE SCALE GENOMIC DNA]</scope>
    <source>
        <strain evidence="3 4">PE63</strain>
    </source>
</reference>
<feature type="compositionally biased region" description="Low complexity" evidence="1">
    <location>
        <begin position="8"/>
        <end position="17"/>
    </location>
</feature>
<feature type="compositionally biased region" description="Basic and acidic residues" evidence="1">
    <location>
        <begin position="24"/>
        <end position="36"/>
    </location>
</feature>
<dbReference type="RefSeq" id="WP_211456260.1">
    <property type="nucleotide sequence ID" value="NZ_JAANES010000001.1"/>
</dbReference>
<name>A0ABS5LQQ1_9BURK</name>
<comment type="caution">
    <text evidence="3">The sequence shown here is derived from an EMBL/GenBank/DDBJ whole genome shotgun (WGS) entry which is preliminary data.</text>
</comment>
<gene>
    <name evidence="3" type="ORF">DJFAAGMI_01114</name>
</gene>
<evidence type="ECO:0000256" key="1">
    <source>
        <dbReference type="SAM" id="MobiDB-lite"/>
    </source>
</evidence>
<proteinExistence type="predicted"/>
<organism evidence="3 4">
    <name type="scientific">Comamonas brasiliensis</name>
    <dbReference type="NCBI Taxonomy" id="1812482"/>
    <lineage>
        <taxon>Bacteria</taxon>
        <taxon>Pseudomonadati</taxon>
        <taxon>Pseudomonadota</taxon>
        <taxon>Betaproteobacteria</taxon>
        <taxon>Burkholderiales</taxon>
        <taxon>Comamonadaceae</taxon>
        <taxon>Comamonas</taxon>
    </lineage>
</organism>
<feature type="domain" description="ORC1/DEAH AAA+ ATPase" evidence="2">
    <location>
        <begin position="119"/>
        <end position="250"/>
    </location>
</feature>
<dbReference type="InterPro" id="IPR049945">
    <property type="entry name" value="AAA_22"/>
</dbReference>
<dbReference type="Proteomes" id="UP001647436">
    <property type="component" value="Unassembled WGS sequence"/>
</dbReference>
<dbReference type="InterPro" id="IPR027417">
    <property type="entry name" value="P-loop_NTPase"/>
</dbReference>
<accession>A0ABS5LQQ1</accession>
<dbReference type="Pfam" id="PF13401">
    <property type="entry name" value="AAA_22"/>
    <property type="match status" value="1"/>
</dbReference>
<feature type="region of interest" description="Disordered" evidence="1">
    <location>
        <begin position="1"/>
        <end position="51"/>
    </location>
</feature>
<keyword evidence="4" id="KW-1185">Reference proteome</keyword>
<dbReference type="EMBL" id="JAANES010000001">
    <property type="protein sequence ID" value="MBS3018382.1"/>
    <property type="molecule type" value="Genomic_DNA"/>
</dbReference>
<dbReference type="SUPFAM" id="SSF52540">
    <property type="entry name" value="P-loop containing nucleoside triphosphate hydrolases"/>
    <property type="match status" value="1"/>
</dbReference>
<sequence>MPIKSKSKSAQSSEESQNFTSTSMKEDGIEEKENVNNRRSNRRRAGKVENSSLRGLDAATDELDHIKKSKFSGSDLCSKKVRIQLASMHPMLEGEYFIDTSDTEDFYNVVFDHVFARKSGLYITGEFRVGKTKNILNSILRLKIDLPIIYADFFSGKRNHNQSKLSFCHDILNSFKYYPSPHQNPIEALPRYLITKSVMTGSRTCVLFVDEAQMLTVIQLRYLLEIWNELRREGFLLVTILVGQNNLDFLMQLTEQQDHGAVISRFFVNKFNLGGIHSEMGLKRYLSAYDNKLFYPIESKWSYSMFFRANAFDGGWRLESECGRLWQALLERSRTNIASLRKNGFRLAFINDAIHSFLIDSMKEDILSEKESFELWRQSVSSAASNDLLIAYVPN</sequence>
<evidence type="ECO:0000313" key="4">
    <source>
        <dbReference type="Proteomes" id="UP001647436"/>
    </source>
</evidence>
<evidence type="ECO:0000259" key="2">
    <source>
        <dbReference type="Pfam" id="PF13401"/>
    </source>
</evidence>
<evidence type="ECO:0000313" key="3">
    <source>
        <dbReference type="EMBL" id="MBS3018382.1"/>
    </source>
</evidence>
<protein>
    <recommendedName>
        <fullName evidence="2">ORC1/DEAH AAA+ ATPase domain-containing protein</fullName>
    </recommendedName>
</protein>